<evidence type="ECO:0000313" key="6">
    <source>
        <dbReference type="EMBL" id="RXN32426.1"/>
    </source>
</evidence>
<keyword evidence="4" id="KW-1133">Transmembrane helix</keyword>
<dbReference type="PROSITE" id="PS50041">
    <property type="entry name" value="C_TYPE_LECTIN_2"/>
    <property type="match status" value="2"/>
</dbReference>
<dbReference type="InterPro" id="IPR050111">
    <property type="entry name" value="C-type_lectin/snaclec_domain"/>
</dbReference>
<proteinExistence type="predicted"/>
<accession>A0A498NKX4</accession>
<evidence type="ECO:0000256" key="2">
    <source>
        <dbReference type="ARBA" id="ARBA00023157"/>
    </source>
</evidence>
<dbReference type="CDD" id="cd03590">
    <property type="entry name" value="CLECT_DC-SIGN_like"/>
    <property type="match status" value="2"/>
</dbReference>
<feature type="compositionally biased region" description="Polar residues" evidence="3">
    <location>
        <begin position="349"/>
        <end position="359"/>
    </location>
</feature>
<dbReference type="GO" id="GO:0030246">
    <property type="term" value="F:carbohydrate binding"/>
    <property type="evidence" value="ECO:0007669"/>
    <property type="project" value="UniProtKB-KW"/>
</dbReference>
<feature type="transmembrane region" description="Helical" evidence="4">
    <location>
        <begin position="31"/>
        <end position="52"/>
    </location>
</feature>
<dbReference type="PANTHER" id="PTHR22803">
    <property type="entry name" value="MANNOSE, PHOSPHOLIPASE, LECTIN RECEPTOR RELATED"/>
    <property type="match status" value="1"/>
</dbReference>
<dbReference type="SMART" id="SM00034">
    <property type="entry name" value="CLECT"/>
    <property type="match status" value="2"/>
</dbReference>
<dbReference type="InterPro" id="IPR016187">
    <property type="entry name" value="CTDL_fold"/>
</dbReference>
<dbReference type="PROSITE" id="PS00615">
    <property type="entry name" value="C_TYPE_LECTIN_1"/>
    <property type="match status" value="1"/>
</dbReference>
<dbReference type="Pfam" id="PF00059">
    <property type="entry name" value="Lectin_C"/>
    <property type="match status" value="2"/>
</dbReference>
<organism evidence="6 7">
    <name type="scientific">Labeo rohita</name>
    <name type="common">Indian major carp</name>
    <name type="synonym">Cyprinus rohita</name>
    <dbReference type="NCBI Taxonomy" id="84645"/>
    <lineage>
        <taxon>Eukaryota</taxon>
        <taxon>Metazoa</taxon>
        <taxon>Chordata</taxon>
        <taxon>Craniata</taxon>
        <taxon>Vertebrata</taxon>
        <taxon>Euteleostomi</taxon>
        <taxon>Actinopterygii</taxon>
        <taxon>Neopterygii</taxon>
        <taxon>Teleostei</taxon>
        <taxon>Ostariophysi</taxon>
        <taxon>Cypriniformes</taxon>
        <taxon>Cyprinidae</taxon>
        <taxon>Labeoninae</taxon>
        <taxon>Labeonini</taxon>
        <taxon>Labeo</taxon>
    </lineage>
</organism>
<feature type="domain" description="C-type lectin" evidence="5">
    <location>
        <begin position="131"/>
        <end position="247"/>
    </location>
</feature>
<keyword evidence="1 6" id="KW-0430">Lectin</keyword>
<feature type="compositionally biased region" description="Basic and acidic residues" evidence="3">
    <location>
        <begin position="334"/>
        <end position="348"/>
    </location>
</feature>
<keyword evidence="7" id="KW-1185">Reference proteome</keyword>
<gene>
    <name evidence="6" type="ORF">ROHU_004628</name>
</gene>
<dbReference type="InterPro" id="IPR033989">
    <property type="entry name" value="CD209-like_CTLD"/>
</dbReference>
<keyword evidence="2" id="KW-1015">Disulfide bond</keyword>
<dbReference type="Proteomes" id="UP000290572">
    <property type="component" value="Unassembled WGS sequence"/>
</dbReference>
<dbReference type="InterPro" id="IPR016186">
    <property type="entry name" value="C-type_lectin-like/link_sf"/>
</dbReference>
<dbReference type="AlphaFoldDB" id="A0A498NKX4"/>
<protein>
    <submittedName>
        <fullName evidence="6">C-type lectin domain family 10 member A-like protein</fullName>
    </submittedName>
</protein>
<comment type="caution">
    <text evidence="6">The sequence shown here is derived from an EMBL/GenBank/DDBJ whole genome shotgun (WGS) entry which is preliminary data.</text>
</comment>
<evidence type="ECO:0000256" key="1">
    <source>
        <dbReference type="ARBA" id="ARBA00022734"/>
    </source>
</evidence>
<dbReference type="STRING" id="84645.A0A498NKX4"/>
<evidence type="ECO:0000313" key="7">
    <source>
        <dbReference type="Proteomes" id="UP000290572"/>
    </source>
</evidence>
<sequence length="553" mass="63361">MDYSEEYIKMEMECEPKKSFRRGLPCRKQTGILVILGTVYMTVFMVMTFVIYSHQERNFSMLQSWMNSHTSDLTSVKSDFQITGGDLEKKVAELQTLVSSLSSHMNTSGPSNPMTRDLLTPGCTEPDWIPFRNSCYLFSDNTMNWTEAKDYCEEKGAMLLKIEDGSEKEWQFVTNFAKPHDYWIGLTDESTGQWRWTDDTPYTINKEHWAPGQPDDWNEHGLGEEGEDCGQITFNGMLNDVHCSTKMKQWVPGQPDNWTGHGLGEEGEDYRCSRQSGILAILGVCMIIFMAMTFVIFGNQDQKQTETKKLLDSLSSSVTFLQSDQQNKQRNFVKKQDQKQTETERSLDSLKSSVQSDQQNKQRDLESLKSSLNDLKRSVSDLASSVASLSSQQQTSEERVMNALKELTSNMSAKKADVSVPNCKSGWITYESSCFFFSNNKVNWSEARDYCKEQGALLLKIQDNDKEWAFLNAQTTNTFFWVGLTDQTTGNWRWADETPYVMNKKRWNPGQPDDWKEHGLGEEGEDCGQIGYNGKLNDNQCSVKMRFICRVQF</sequence>
<name>A0A498NKX4_LABRO</name>
<feature type="region of interest" description="Disordered" evidence="3">
    <location>
        <begin position="329"/>
        <end position="365"/>
    </location>
</feature>
<feature type="transmembrane region" description="Helical" evidence="4">
    <location>
        <begin position="278"/>
        <end position="298"/>
    </location>
</feature>
<reference evidence="6 7" key="1">
    <citation type="submission" date="2018-03" db="EMBL/GenBank/DDBJ databases">
        <title>Draft genome sequence of Rohu Carp (Labeo rohita).</title>
        <authorList>
            <person name="Das P."/>
            <person name="Kushwaha B."/>
            <person name="Joshi C.G."/>
            <person name="Kumar D."/>
            <person name="Nagpure N.S."/>
            <person name="Sahoo L."/>
            <person name="Das S.P."/>
            <person name="Bit A."/>
            <person name="Patnaik S."/>
            <person name="Meher P.K."/>
            <person name="Jayasankar P."/>
            <person name="Koringa P.G."/>
            <person name="Patel N.V."/>
            <person name="Hinsu A.T."/>
            <person name="Kumar R."/>
            <person name="Pandey M."/>
            <person name="Agarwal S."/>
            <person name="Srivastava S."/>
            <person name="Singh M."/>
            <person name="Iquebal M.A."/>
            <person name="Jaiswal S."/>
            <person name="Angadi U.B."/>
            <person name="Kumar N."/>
            <person name="Raza M."/>
            <person name="Shah T.M."/>
            <person name="Rai A."/>
            <person name="Jena J.K."/>
        </authorList>
    </citation>
    <scope>NUCLEOTIDE SEQUENCE [LARGE SCALE GENOMIC DNA]</scope>
    <source>
        <strain evidence="6">DASCIFA01</strain>
        <tissue evidence="6">Testis</tissue>
    </source>
</reference>
<dbReference type="SUPFAM" id="SSF56436">
    <property type="entry name" value="C-type lectin-like"/>
    <property type="match status" value="2"/>
</dbReference>
<evidence type="ECO:0000259" key="5">
    <source>
        <dbReference type="PROSITE" id="PS50041"/>
    </source>
</evidence>
<dbReference type="Gene3D" id="3.10.100.10">
    <property type="entry name" value="Mannose-Binding Protein A, subunit A"/>
    <property type="match status" value="2"/>
</dbReference>
<evidence type="ECO:0000256" key="3">
    <source>
        <dbReference type="SAM" id="MobiDB-lite"/>
    </source>
</evidence>
<keyword evidence="4" id="KW-0812">Transmembrane</keyword>
<dbReference type="InterPro" id="IPR001304">
    <property type="entry name" value="C-type_lectin-like"/>
</dbReference>
<dbReference type="InterPro" id="IPR018378">
    <property type="entry name" value="C-type_lectin_CS"/>
</dbReference>
<feature type="domain" description="C-type lectin" evidence="5">
    <location>
        <begin position="430"/>
        <end position="550"/>
    </location>
</feature>
<keyword evidence="4" id="KW-0472">Membrane</keyword>
<evidence type="ECO:0000256" key="4">
    <source>
        <dbReference type="SAM" id="Phobius"/>
    </source>
</evidence>
<dbReference type="EMBL" id="QBIY01011377">
    <property type="protein sequence ID" value="RXN32426.1"/>
    <property type="molecule type" value="Genomic_DNA"/>
</dbReference>